<evidence type="ECO:0000313" key="13">
    <source>
        <dbReference type="EMBL" id="MBB5372987.1"/>
    </source>
</evidence>
<keyword evidence="2 11" id="KW-0732">Signal</keyword>
<dbReference type="GO" id="GO:0009252">
    <property type="term" value="P:peptidoglycan biosynthetic process"/>
    <property type="evidence" value="ECO:0007669"/>
    <property type="project" value="UniProtKB-KW"/>
</dbReference>
<keyword evidence="14" id="KW-1185">Reference proteome</keyword>
<dbReference type="GO" id="GO:0006508">
    <property type="term" value="P:proteolysis"/>
    <property type="evidence" value="ECO:0007669"/>
    <property type="project" value="InterPro"/>
</dbReference>
<evidence type="ECO:0000256" key="2">
    <source>
        <dbReference type="ARBA" id="ARBA00022729"/>
    </source>
</evidence>
<evidence type="ECO:0000313" key="14">
    <source>
        <dbReference type="Proteomes" id="UP000553706"/>
    </source>
</evidence>
<name>A0A840VDN7_9PROT</name>
<keyword evidence="13" id="KW-0121">Carboxypeptidase</keyword>
<feature type="active site" description="Proton acceptor" evidence="7">
    <location>
        <position position="79"/>
    </location>
</feature>
<dbReference type="InterPro" id="IPR001967">
    <property type="entry name" value="Peptidase_S11_N"/>
</dbReference>
<evidence type="ECO:0000256" key="10">
    <source>
        <dbReference type="SAM" id="MobiDB-lite"/>
    </source>
</evidence>
<dbReference type="PRINTS" id="PR00725">
    <property type="entry name" value="DADACBPTASE1"/>
</dbReference>
<dbReference type="PANTHER" id="PTHR21581">
    <property type="entry name" value="D-ALANYL-D-ALANINE CARBOXYPEPTIDASE"/>
    <property type="match status" value="1"/>
</dbReference>
<dbReference type="Proteomes" id="UP000553706">
    <property type="component" value="Unassembled WGS sequence"/>
</dbReference>
<organism evidence="13 14">
    <name type="scientific">Acidocella aromatica</name>
    <dbReference type="NCBI Taxonomy" id="1303579"/>
    <lineage>
        <taxon>Bacteria</taxon>
        <taxon>Pseudomonadati</taxon>
        <taxon>Pseudomonadota</taxon>
        <taxon>Alphaproteobacteria</taxon>
        <taxon>Acetobacterales</taxon>
        <taxon>Acidocellaceae</taxon>
        <taxon>Acidocella</taxon>
    </lineage>
</organism>
<evidence type="ECO:0000256" key="3">
    <source>
        <dbReference type="ARBA" id="ARBA00022801"/>
    </source>
</evidence>
<evidence type="ECO:0000256" key="4">
    <source>
        <dbReference type="ARBA" id="ARBA00022960"/>
    </source>
</evidence>
<dbReference type="RefSeq" id="WP_183265994.1">
    <property type="nucleotide sequence ID" value="NZ_JACHFJ010000003.1"/>
</dbReference>
<evidence type="ECO:0000256" key="5">
    <source>
        <dbReference type="ARBA" id="ARBA00022984"/>
    </source>
</evidence>
<sequence length="425" mass="44461">MAAWLCAAAFTAAPATAKQHHHTAHHVAQPAPQVQPTADDTGYGPTAPGVSTILVDAQSGQVLGASGADTPRYPASLTKLMTLDLAFQALRSGQMTLDTQIPVSAHATSVQPVKLGLVPGSTIAARDAILAMTTMSANDAATALGEYLGGGSEYRCAQMMTQRAKQLGMAQTNFANASGLPNPNQVTTARDLSLLARDIVQNFPEDQQFFEVQSFNFRGRTVFSNNQMLKTYPGATGMKTGYTDLARHNLITSAQRNGHVLIGVVLHEPSWGATYTQMRALLDSGFGGRAPTTTTVASAAKPVMPQGGTLQMASNTHPRTAAPIPSANRSHATPASGWVAQLGVYSRMAKARTAALTAHHLRGEGIPRIAKVETKGHTMWSAQLAGLTSNGARATCSAMAARGNSCKVIPPSADHLAMLTNADGT</sequence>
<feature type="binding site" evidence="8">
    <location>
        <position position="239"/>
    </location>
    <ligand>
        <name>substrate</name>
    </ligand>
</feature>
<dbReference type="InterPro" id="IPR012338">
    <property type="entry name" value="Beta-lactam/transpept-like"/>
</dbReference>
<dbReference type="GO" id="GO:0008360">
    <property type="term" value="P:regulation of cell shape"/>
    <property type="evidence" value="ECO:0007669"/>
    <property type="project" value="UniProtKB-KW"/>
</dbReference>
<feature type="active site" description="Acyl-ester intermediate" evidence="7">
    <location>
        <position position="76"/>
    </location>
</feature>
<evidence type="ECO:0000256" key="9">
    <source>
        <dbReference type="RuleBase" id="RU004016"/>
    </source>
</evidence>
<dbReference type="EMBL" id="JACHFJ010000003">
    <property type="protein sequence ID" value="MBB5372987.1"/>
    <property type="molecule type" value="Genomic_DNA"/>
</dbReference>
<gene>
    <name evidence="13" type="ORF">HNP71_001238</name>
</gene>
<keyword evidence="6" id="KW-0961">Cell wall biogenesis/degradation</keyword>
<reference evidence="13 14" key="1">
    <citation type="submission" date="2020-08" db="EMBL/GenBank/DDBJ databases">
        <title>Genomic Encyclopedia of Type Strains, Phase IV (KMG-IV): sequencing the most valuable type-strain genomes for metagenomic binning, comparative biology and taxonomic classification.</title>
        <authorList>
            <person name="Goeker M."/>
        </authorList>
    </citation>
    <scope>NUCLEOTIDE SEQUENCE [LARGE SCALE GENOMIC DNA]</scope>
    <source>
        <strain evidence="13 14">DSM 27026</strain>
    </source>
</reference>
<evidence type="ECO:0000256" key="8">
    <source>
        <dbReference type="PIRSR" id="PIRSR618044-2"/>
    </source>
</evidence>
<evidence type="ECO:0000256" key="1">
    <source>
        <dbReference type="ARBA" id="ARBA00007164"/>
    </source>
</evidence>
<keyword evidence="3 13" id="KW-0378">Hydrolase</keyword>
<feature type="active site" evidence="7">
    <location>
        <position position="136"/>
    </location>
</feature>
<dbReference type="InterPro" id="IPR018044">
    <property type="entry name" value="Peptidase_S11"/>
</dbReference>
<comment type="caution">
    <text evidence="13">The sequence shown here is derived from an EMBL/GenBank/DDBJ whole genome shotgun (WGS) entry which is preliminary data.</text>
</comment>
<comment type="similarity">
    <text evidence="1 9">Belongs to the peptidase S11 family.</text>
</comment>
<dbReference type="AlphaFoldDB" id="A0A840VDN7"/>
<keyword evidence="5" id="KW-0573">Peptidoglycan synthesis</keyword>
<proteinExistence type="inferred from homology"/>
<feature type="signal peptide" evidence="11">
    <location>
        <begin position="1"/>
        <end position="17"/>
    </location>
</feature>
<evidence type="ECO:0000256" key="6">
    <source>
        <dbReference type="ARBA" id="ARBA00023316"/>
    </source>
</evidence>
<feature type="region of interest" description="Disordered" evidence="10">
    <location>
        <begin position="20"/>
        <end position="50"/>
    </location>
</feature>
<dbReference type="Pfam" id="PF00768">
    <property type="entry name" value="Peptidase_S11"/>
    <property type="match status" value="1"/>
</dbReference>
<evidence type="ECO:0000256" key="7">
    <source>
        <dbReference type="PIRSR" id="PIRSR618044-1"/>
    </source>
</evidence>
<accession>A0A840VDN7</accession>
<protein>
    <submittedName>
        <fullName evidence="13">D-alanyl-D-alanine carboxypeptidase</fullName>
        <ecNumber evidence="13">3.4.16.4</ecNumber>
    </submittedName>
</protein>
<dbReference type="GO" id="GO:0071555">
    <property type="term" value="P:cell wall organization"/>
    <property type="evidence" value="ECO:0007669"/>
    <property type="project" value="UniProtKB-KW"/>
</dbReference>
<keyword evidence="4" id="KW-0133">Cell shape</keyword>
<dbReference type="Gene3D" id="3.40.710.10">
    <property type="entry name" value="DD-peptidase/beta-lactamase superfamily"/>
    <property type="match status" value="1"/>
</dbReference>
<evidence type="ECO:0000256" key="11">
    <source>
        <dbReference type="SAM" id="SignalP"/>
    </source>
</evidence>
<keyword evidence="13" id="KW-0645">Protease</keyword>
<dbReference type="SUPFAM" id="SSF56601">
    <property type="entry name" value="beta-lactamase/transpeptidase-like"/>
    <property type="match status" value="1"/>
</dbReference>
<feature type="chain" id="PRO_5033037857" evidence="11">
    <location>
        <begin position="18"/>
        <end position="425"/>
    </location>
</feature>
<dbReference type="PANTHER" id="PTHR21581:SF6">
    <property type="entry name" value="TRAFFICKING PROTEIN PARTICLE COMPLEX SUBUNIT 12"/>
    <property type="match status" value="1"/>
</dbReference>
<dbReference type="EC" id="3.4.16.4" evidence="13"/>
<dbReference type="GO" id="GO:0009002">
    <property type="term" value="F:serine-type D-Ala-D-Ala carboxypeptidase activity"/>
    <property type="evidence" value="ECO:0007669"/>
    <property type="project" value="UniProtKB-EC"/>
</dbReference>
<evidence type="ECO:0000259" key="12">
    <source>
        <dbReference type="Pfam" id="PF00768"/>
    </source>
</evidence>
<feature type="domain" description="Peptidase S11 D-alanyl-D-alanine carboxypeptidase A N-terminal" evidence="12">
    <location>
        <begin position="51"/>
        <end position="268"/>
    </location>
</feature>